<feature type="domain" description="Amino acid transporter transmembrane" evidence="8">
    <location>
        <begin position="587"/>
        <end position="667"/>
    </location>
</feature>
<feature type="transmembrane region" description="Helical" evidence="7">
    <location>
        <begin position="210"/>
        <end position="233"/>
    </location>
</feature>
<feature type="domain" description="Amino acid transporter transmembrane" evidence="8">
    <location>
        <begin position="40"/>
        <end position="318"/>
    </location>
</feature>
<accession>A0A0G4GMT5</accession>
<dbReference type="AlphaFoldDB" id="A0A0G4GMT5"/>
<evidence type="ECO:0000256" key="3">
    <source>
        <dbReference type="ARBA" id="ARBA00022692"/>
    </source>
</evidence>
<keyword evidence="3 7" id="KW-0812">Transmembrane</keyword>
<evidence type="ECO:0000256" key="6">
    <source>
        <dbReference type="SAM" id="MobiDB-lite"/>
    </source>
</evidence>
<gene>
    <name evidence="9" type="ORF">Cvel_22598</name>
</gene>
<dbReference type="PANTHER" id="PTHR48017">
    <property type="entry name" value="OS05G0424000 PROTEIN-RELATED"/>
    <property type="match status" value="1"/>
</dbReference>
<feature type="compositionally biased region" description="Polar residues" evidence="6">
    <location>
        <begin position="518"/>
        <end position="528"/>
    </location>
</feature>
<evidence type="ECO:0000256" key="4">
    <source>
        <dbReference type="ARBA" id="ARBA00022989"/>
    </source>
</evidence>
<feature type="transmembrane region" description="Helical" evidence="7">
    <location>
        <begin position="648"/>
        <end position="672"/>
    </location>
</feature>
<reference evidence="9" key="1">
    <citation type="submission" date="2014-11" db="EMBL/GenBank/DDBJ databases">
        <authorList>
            <person name="Otto D Thomas"/>
            <person name="Naeem Raeece"/>
        </authorList>
    </citation>
    <scope>NUCLEOTIDE SEQUENCE</scope>
</reference>
<feature type="region of interest" description="Disordered" evidence="6">
    <location>
        <begin position="360"/>
        <end position="462"/>
    </location>
</feature>
<evidence type="ECO:0000313" key="9">
    <source>
        <dbReference type="EMBL" id="CEM31503.1"/>
    </source>
</evidence>
<evidence type="ECO:0000256" key="2">
    <source>
        <dbReference type="ARBA" id="ARBA00022448"/>
    </source>
</evidence>
<keyword evidence="2" id="KW-0813">Transport</keyword>
<feature type="region of interest" description="Disordered" evidence="6">
    <location>
        <begin position="481"/>
        <end position="500"/>
    </location>
</feature>
<feature type="transmembrane region" description="Helical" evidence="7">
    <location>
        <begin position="165"/>
        <end position="187"/>
    </location>
</feature>
<feature type="transmembrane region" description="Helical" evidence="7">
    <location>
        <begin position="616"/>
        <end position="636"/>
    </location>
</feature>
<comment type="subcellular location">
    <subcellularLocation>
        <location evidence="1">Membrane</location>
    </subcellularLocation>
</comment>
<dbReference type="PhylomeDB" id="A0A0G4GMT5"/>
<evidence type="ECO:0000259" key="8">
    <source>
        <dbReference type="Pfam" id="PF01490"/>
    </source>
</evidence>
<organism evidence="9">
    <name type="scientific">Chromera velia CCMP2878</name>
    <dbReference type="NCBI Taxonomy" id="1169474"/>
    <lineage>
        <taxon>Eukaryota</taxon>
        <taxon>Sar</taxon>
        <taxon>Alveolata</taxon>
        <taxon>Colpodellida</taxon>
        <taxon>Chromeraceae</taxon>
        <taxon>Chromera</taxon>
    </lineage>
</organism>
<feature type="transmembrane region" description="Helical" evidence="7">
    <location>
        <begin position="581"/>
        <end position="604"/>
    </location>
</feature>
<feature type="transmembrane region" description="Helical" evidence="7">
    <location>
        <begin position="293"/>
        <end position="319"/>
    </location>
</feature>
<evidence type="ECO:0000256" key="1">
    <source>
        <dbReference type="ARBA" id="ARBA00004370"/>
    </source>
</evidence>
<sequence length="686" mass="72985">MTVVARNFSGPVAVKGVPRKVSLPIAAVESFSYMFWPYLLPWVFSLLSLPLALPLLLLILAWSWHTGWMVGRLCTDERLNENEPIGSYRSMTEAVLGHGAAEYVKYVQMIQLFSYILGHTIFQAPLFDLLLGPSNPLSPWEWRLISGASFLAVSLAMPSFDSMGVFAVVAVGVQIVGLTVAIVGTGLTQQAEWDEVDASLRGETGAVPAFQSWVTMGQGLVNMLISFGGHMVYPELMREMKSPSLFNVMLTGVMTAGFICNAAVAVPLYLLLLRQFWPPHGASLFQALPRDTWFSRAAAACVILTQMLSTNLTAAALCLNIEVRLGVPSEWKAAAKTRVPLFAFVSSGPFGLCLRKRGGGGEGGVEESGCKKGKAPTSREPIGSAPSISADTPVSPRPVTVPPCAGAVGRGGGKGGVTREGRLTASAPETGERHCEGSRGLPAVERQAADGEADREPLSSYPRPEGIVEEYVDIGTRLEESFGGREHESTGGVQGDDLERGVTASLSRGNCDRLSSGRDGTNEGTHGESSYVCPQGASSSSSVEDLAEGGMSGQAVSGEGEDRDGRVGISFPSSGRGNKGVLVNGAVVRVCVRVFFISSAVFLAEMLPFFGDIATVFSAFGIVQLTFVIPVVLFLRMCWNQMSRVHRFVCLTEILVGGILFAGGLAAGFAGLTQSVNTWSLFADQY</sequence>
<dbReference type="VEuPathDB" id="CryptoDB:Cvel_22598"/>
<dbReference type="GO" id="GO:0016020">
    <property type="term" value="C:membrane"/>
    <property type="evidence" value="ECO:0007669"/>
    <property type="project" value="UniProtKB-SubCell"/>
</dbReference>
<dbReference type="Pfam" id="PF01490">
    <property type="entry name" value="Aa_trans"/>
    <property type="match status" value="2"/>
</dbReference>
<keyword evidence="4 7" id="KW-1133">Transmembrane helix</keyword>
<feature type="compositionally biased region" description="Basic and acidic residues" evidence="6">
    <location>
        <begin position="447"/>
        <end position="457"/>
    </location>
</feature>
<keyword evidence="5 7" id="KW-0472">Membrane</keyword>
<evidence type="ECO:0000256" key="5">
    <source>
        <dbReference type="ARBA" id="ARBA00023136"/>
    </source>
</evidence>
<feature type="region of interest" description="Disordered" evidence="6">
    <location>
        <begin position="505"/>
        <end position="563"/>
    </location>
</feature>
<feature type="transmembrane region" description="Helical" evidence="7">
    <location>
        <begin position="245"/>
        <end position="273"/>
    </location>
</feature>
<name>A0A0G4GMT5_9ALVE</name>
<evidence type="ECO:0000256" key="7">
    <source>
        <dbReference type="SAM" id="Phobius"/>
    </source>
</evidence>
<dbReference type="InterPro" id="IPR013057">
    <property type="entry name" value="AA_transpt_TM"/>
</dbReference>
<proteinExistence type="predicted"/>
<protein>
    <recommendedName>
        <fullName evidence="8">Amino acid transporter transmembrane domain-containing protein</fullName>
    </recommendedName>
</protein>
<dbReference type="EMBL" id="CDMZ01001365">
    <property type="protein sequence ID" value="CEM31503.1"/>
    <property type="molecule type" value="Genomic_DNA"/>
</dbReference>
<feature type="transmembrane region" description="Helical" evidence="7">
    <location>
        <begin position="39"/>
        <end position="62"/>
    </location>
</feature>